<feature type="compositionally biased region" description="Acidic residues" evidence="14">
    <location>
        <begin position="588"/>
        <end position="597"/>
    </location>
</feature>
<evidence type="ECO:0000256" key="7">
    <source>
        <dbReference type="ARBA" id="ARBA00022723"/>
    </source>
</evidence>
<evidence type="ECO:0000256" key="2">
    <source>
        <dbReference type="ARBA" id="ARBA00009026"/>
    </source>
</evidence>
<comment type="catalytic activity">
    <reaction evidence="12">
        <text>small RNA 3'-end nucleotide + S-adenosyl-L-methionine = small RNA 3'-end 2'-O-methylnucleotide + S-adenosyl-L-homocysteine + H(+)</text>
        <dbReference type="Rhea" id="RHEA:37887"/>
        <dbReference type="Rhea" id="RHEA-COMP:10415"/>
        <dbReference type="Rhea" id="RHEA-COMP:10416"/>
        <dbReference type="ChEBI" id="CHEBI:15378"/>
        <dbReference type="ChEBI" id="CHEBI:57856"/>
        <dbReference type="ChEBI" id="CHEBI:59789"/>
        <dbReference type="ChEBI" id="CHEBI:74896"/>
        <dbReference type="ChEBI" id="CHEBI:74898"/>
        <dbReference type="EC" id="2.1.1.386"/>
    </reaction>
</comment>
<evidence type="ECO:0000256" key="6">
    <source>
        <dbReference type="ARBA" id="ARBA00022691"/>
    </source>
</evidence>
<dbReference type="EC" id="2.1.1.386" evidence="11"/>
<comment type="cofactor">
    <cofactor evidence="1">
        <name>Mg(2+)</name>
        <dbReference type="ChEBI" id="CHEBI:18420"/>
    </cofactor>
</comment>
<dbReference type="STRING" id="81985.R0GFC7"/>
<dbReference type="PROSITE" id="PS50961">
    <property type="entry name" value="HTH_LA"/>
    <property type="match status" value="1"/>
</dbReference>
<keyword evidence="10" id="KW-0943">RNA-mediated gene silencing</keyword>
<dbReference type="OrthoDB" id="2154311at2759"/>
<evidence type="ECO:0000256" key="10">
    <source>
        <dbReference type="ARBA" id="ARBA00023158"/>
    </source>
</evidence>
<dbReference type="Gene3D" id="3.30.160.20">
    <property type="match status" value="1"/>
</dbReference>
<dbReference type="InterPro" id="IPR006630">
    <property type="entry name" value="La_HTH"/>
</dbReference>
<dbReference type="InterPro" id="IPR056755">
    <property type="entry name" value="DSRM_2"/>
</dbReference>
<evidence type="ECO:0000256" key="1">
    <source>
        <dbReference type="ARBA" id="ARBA00001946"/>
    </source>
</evidence>
<protein>
    <recommendedName>
        <fullName evidence="3">Small RNA 2'-O-methyltransferase</fullName>
        <ecNumber evidence="11">2.1.1.386</ecNumber>
    </recommendedName>
</protein>
<evidence type="ECO:0000256" key="3">
    <source>
        <dbReference type="ARBA" id="ARBA00021330"/>
    </source>
</evidence>
<gene>
    <name evidence="16" type="ORF">CARUB_v10004085mg</name>
</gene>
<dbReference type="InterPro" id="IPR029063">
    <property type="entry name" value="SAM-dependent_MTases_sf"/>
</dbReference>
<organism evidence="16 17">
    <name type="scientific">Capsella rubella</name>
    <dbReference type="NCBI Taxonomy" id="81985"/>
    <lineage>
        <taxon>Eukaryota</taxon>
        <taxon>Viridiplantae</taxon>
        <taxon>Streptophyta</taxon>
        <taxon>Embryophyta</taxon>
        <taxon>Tracheophyta</taxon>
        <taxon>Spermatophyta</taxon>
        <taxon>Magnoliopsida</taxon>
        <taxon>eudicotyledons</taxon>
        <taxon>Gunneridae</taxon>
        <taxon>Pentapetalae</taxon>
        <taxon>rosids</taxon>
        <taxon>malvids</taxon>
        <taxon>Brassicales</taxon>
        <taxon>Brassicaceae</taxon>
        <taxon>Camelineae</taxon>
        <taxon>Capsella</taxon>
    </lineage>
</organism>
<keyword evidence="6" id="KW-0949">S-adenosyl-L-methionine</keyword>
<dbReference type="FunFam" id="3.40.50.150:FF:000215">
    <property type="entry name" value="Hua enhancer1"/>
    <property type="match status" value="1"/>
</dbReference>
<keyword evidence="7" id="KW-0479">Metal-binding</keyword>
<keyword evidence="17" id="KW-1185">Reference proteome</keyword>
<name>R0GFC7_9BRAS</name>
<dbReference type="InterPro" id="IPR026610">
    <property type="entry name" value="Hen1"/>
</dbReference>
<feature type="region of interest" description="Disordered" evidence="14">
    <location>
        <begin position="288"/>
        <end position="307"/>
    </location>
</feature>
<evidence type="ECO:0000256" key="14">
    <source>
        <dbReference type="SAM" id="MobiDB-lite"/>
    </source>
</evidence>
<dbReference type="Pfam" id="PF18441">
    <property type="entry name" value="Hen1_Lam_C"/>
    <property type="match status" value="1"/>
</dbReference>
<keyword evidence="8" id="KW-0460">Magnesium</keyword>
<dbReference type="InterPro" id="IPR040813">
    <property type="entry name" value="Hen1_Lam_C"/>
</dbReference>
<dbReference type="EMBL" id="KB870811">
    <property type="protein sequence ID" value="EOA15444.1"/>
    <property type="molecule type" value="Genomic_DNA"/>
</dbReference>
<dbReference type="Gene3D" id="3.40.50.150">
    <property type="entry name" value="Vaccinia Virus protein VP39"/>
    <property type="match status" value="1"/>
</dbReference>
<keyword evidence="9 13" id="KW-0694">RNA-binding</keyword>
<dbReference type="GO" id="GO:0003723">
    <property type="term" value="F:RNA binding"/>
    <property type="evidence" value="ECO:0007669"/>
    <property type="project" value="UniProtKB-UniRule"/>
</dbReference>
<feature type="domain" description="HTH La-type RNA-binding" evidence="15">
    <location>
        <begin position="93"/>
        <end position="204"/>
    </location>
</feature>
<sequence length="946" mass="104486">MASSGKHTPTPKAIIHQKFGPKARFTVEEVHDSSHSGCPGLAIPQKGPCLYRCHLQLPDFSVVSNVFKKKKDSEQSAAELALEKLGIRPQNDDLTVDEAWDDIVGRIKYLFSDEFLSAEHPLGAHLRAVLRRDGDCCGSVPVSVIATFDAKINSRCKIINPSVESDPSLVISYVMKAAAKLSDYIVASPHEASLRRKNPYPSEIVEALATHVSDTLPSREVAAVFIPCLGEEIVELDTLYISSERHYLDSIAERLSLKNGSQVMISRAFGKASCGSECRLYSAIPKMSSDHSSEASGGSKEDSSHVEKSRNVRASYICGQDIHGDAILASVGYRWKSDDLDYDDVTLKSFYRICCGMSPNGIYKISRQAVIAAQLPSSFTTKSNWRGPLPREILCMFCHQHRLAEPVFSSSDAPGKSLSDIFRSHKKLKVSGVDNADNENLSKEKEDTPGLGHGFRCEVKIFTKTKDLVLECSPMKFYEKEYDAIQNASLKALLWFSKFFGDLDVDGEQSCDTDDDQDIKSSTPNVFALPPVLQNGLSSESKTTNVPSVEKRVESITNGSVVSICYSLSLSVDPEYSSEGESPRDDTESNEEMESEVDAGYSANCEHSVDLIESNEEIEFEVGTGSMNPHIESAVTQMTVGEYESFCMTPPDAAEALILAAASDTVRIRSLLSESPSLNYNILLLGVKGPSEERMEAAFFKPPLSKQRVEYALKYIRESSASTLVDFGCGSGSLLDSLLDYPTTLQNIIGVDISPKGLARAAKMLHIKLNKEACNVKAATLYDGSILEFDSRLHDVDIGTCLEVIEHMEEDQACQLGDIVLSLFRPKLLIVSTPNFEFNTILQRSTPETQEEDKTESQLPKFRNHDHKFEWTREQFNNWASKLAKLHNYSVEFSGVGGSGDVEPGFASQIAVFRREASSIENVAEGSMQPYKVIWEWKKEDGHKKD</sequence>
<evidence type="ECO:0000256" key="8">
    <source>
        <dbReference type="ARBA" id="ARBA00022842"/>
    </source>
</evidence>
<dbReference type="PANTHER" id="PTHR21404:SF3">
    <property type="entry name" value="SMALL RNA 2'-O-METHYLTRANSFERASE"/>
    <property type="match status" value="1"/>
</dbReference>
<keyword evidence="5" id="KW-0808">Transferase</keyword>
<comment type="similarity">
    <text evidence="2">Belongs to the methyltransferase superfamily. HEN1 family.</text>
</comment>
<dbReference type="CDD" id="cd02440">
    <property type="entry name" value="AdoMet_MTases"/>
    <property type="match status" value="1"/>
</dbReference>
<reference evidence="17" key="1">
    <citation type="journal article" date="2013" name="Nat. Genet.">
        <title>The Capsella rubella genome and the genomic consequences of rapid mating system evolution.</title>
        <authorList>
            <person name="Slotte T."/>
            <person name="Hazzouri K.M."/>
            <person name="Agren J.A."/>
            <person name="Koenig D."/>
            <person name="Maumus F."/>
            <person name="Guo Y.L."/>
            <person name="Steige K."/>
            <person name="Platts A.E."/>
            <person name="Escobar J.S."/>
            <person name="Newman L.K."/>
            <person name="Wang W."/>
            <person name="Mandakova T."/>
            <person name="Vello E."/>
            <person name="Smith L.M."/>
            <person name="Henz S.R."/>
            <person name="Steffen J."/>
            <person name="Takuno S."/>
            <person name="Brandvain Y."/>
            <person name="Coop G."/>
            <person name="Andolfatto P."/>
            <person name="Hu T.T."/>
            <person name="Blanchette M."/>
            <person name="Clark R.M."/>
            <person name="Quesneville H."/>
            <person name="Nordborg M."/>
            <person name="Gaut B.S."/>
            <person name="Lysak M.A."/>
            <person name="Jenkins J."/>
            <person name="Grimwood J."/>
            <person name="Chapman J."/>
            <person name="Prochnik S."/>
            <person name="Shu S."/>
            <person name="Rokhsar D."/>
            <person name="Schmutz J."/>
            <person name="Weigel D."/>
            <person name="Wright S.I."/>
        </authorList>
    </citation>
    <scope>NUCLEOTIDE SEQUENCE [LARGE SCALE GENOMIC DNA]</scope>
    <source>
        <strain evidence="17">cv. Monte Gargano</strain>
    </source>
</reference>
<keyword evidence="4" id="KW-0489">Methyltransferase</keyword>
<proteinExistence type="inferred from homology"/>
<evidence type="ECO:0000256" key="13">
    <source>
        <dbReference type="PROSITE-ProRule" id="PRU00332"/>
    </source>
</evidence>
<evidence type="ECO:0000313" key="17">
    <source>
        <dbReference type="Proteomes" id="UP000029121"/>
    </source>
</evidence>
<dbReference type="eggNOG" id="KOG1045">
    <property type="taxonomic scope" value="Eukaryota"/>
</dbReference>
<evidence type="ECO:0000256" key="11">
    <source>
        <dbReference type="ARBA" id="ARBA00035025"/>
    </source>
</evidence>
<evidence type="ECO:0000313" key="16">
    <source>
        <dbReference type="EMBL" id="EOA15444.1"/>
    </source>
</evidence>
<dbReference type="Pfam" id="PF17842">
    <property type="entry name" value="dsRBD2"/>
    <property type="match status" value="1"/>
</dbReference>
<dbReference type="Pfam" id="PF21224">
    <property type="entry name" value="Hen1_LCD"/>
    <property type="match status" value="1"/>
</dbReference>
<dbReference type="GO" id="GO:0005634">
    <property type="term" value="C:nucleus"/>
    <property type="evidence" value="ECO:0007669"/>
    <property type="project" value="TreeGrafter"/>
</dbReference>
<dbReference type="InterPro" id="IPR025714">
    <property type="entry name" value="Methyltranfer_dom"/>
</dbReference>
<evidence type="ECO:0000256" key="5">
    <source>
        <dbReference type="ARBA" id="ARBA00022679"/>
    </source>
</evidence>
<dbReference type="Pfam" id="PF13847">
    <property type="entry name" value="Methyltransf_31"/>
    <property type="match status" value="1"/>
</dbReference>
<dbReference type="AlphaFoldDB" id="R0GFC7"/>
<feature type="region of interest" description="Disordered" evidence="14">
    <location>
        <begin position="573"/>
        <end position="597"/>
    </location>
</feature>
<dbReference type="PANTHER" id="PTHR21404">
    <property type="entry name" value="HEN1"/>
    <property type="match status" value="1"/>
</dbReference>
<evidence type="ECO:0000256" key="12">
    <source>
        <dbReference type="ARBA" id="ARBA00048418"/>
    </source>
</evidence>
<dbReference type="SUPFAM" id="SSF53335">
    <property type="entry name" value="S-adenosyl-L-methionine-dependent methyltransferases"/>
    <property type="match status" value="1"/>
</dbReference>
<evidence type="ECO:0000256" key="4">
    <source>
        <dbReference type="ARBA" id="ARBA00022603"/>
    </source>
</evidence>
<evidence type="ECO:0000259" key="15">
    <source>
        <dbReference type="PROSITE" id="PS50961"/>
    </source>
</evidence>
<dbReference type="GO" id="GO:0046872">
    <property type="term" value="F:metal ion binding"/>
    <property type="evidence" value="ECO:0007669"/>
    <property type="project" value="UniProtKB-KW"/>
</dbReference>
<accession>R0GFC7</accession>
<evidence type="ECO:0000256" key="9">
    <source>
        <dbReference type="ARBA" id="ARBA00022884"/>
    </source>
</evidence>
<dbReference type="FunFam" id="3.30.160.20:FF:000058">
    <property type="entry name" value="Small RNA 2"/>
    <property type="match status" value="1"/>
</dbReference>
<dbReference type="GO" id="GO:0001510">
    <property type="term" value="P:RNA methylation"/>
    <property type="evidence" value="ECO:0007669"/>
    <property type="project" value="InterPro"/>
</dbReference>
<dbReference type="GO" id="GO:0030422">
    <property type="term" value="P:siRNA processing"/>
    <property type="evidence" value="ECO:0007669"/>
    <property type="project" value="TreeGrafter"/>
</dbReference>
<dbReference type="Pfam" id="PF24995">
    <property type="entry name" value="DSRM_2"/>
    <property type="match status" value="1"/>
</dbReference>
<dbReference type="GO" id="GO:0005737">
    <property type="term" value="C:cytoplasm"/>
    <property type="evidence" value="ECO:0007669"/>
    <property type="project" value="TreeGrafter"/>
</dbReference>
<dbReference type="Proteomes" id="UP000029121">
    <property type="component" value="Unassembled WGS sequence"/>
</dbReference>
<dbReference type="InterPro" id="IPR040870">
    <property type="entry name" value="HEN1_dsRBD2"/>
</dbReference>
<dbReference type="GO" id="GO:0090486">
    <property type="term" value="F:small RNA 2'-O-methyltransferase activity"/>
    <property type="evidence" value="ECO:0007669"/>
    <property type="project" value="UniProtKB-EC"/>
</dbReference>